<evidence type="ECO:0000313" key="2">
    <source>
        <dbReference type="EMBL" id="OWT63956.1"/>
    </source>
</evidence>
<accession>A0A225MRQ4</accession>
<sequence>MGVIGSGGTAKSLRRIERWMESRGESIALVLRHQGQLLLRIGPCDRPVPVNSVRKSLLGALYGIAVRNGDIDVNITLGDADFDEAPGLTGHEKTARLWDLLCSRSGIFLPAPPQPAQPDYPSLRSRPQHHHWLHEPRPARGKFQPGAKWFYNNWDFNVAGLLFEQLTGKSVFLAFERLIARPTRMRHFDPFSHGRYLYRRDYLGATPRAPYYQFSLSADDQATFGQLYLDHGLFECSSIIPSDWVEQTTRPISKTGLTGMFSHYGCMWWVEASSGRPAAFTAFGARGHFIGVLPDIRVVIVLQCVAPEAAQYVTEDDYEELVTLIRHALTT</sequence>
<keyword evidence="2" id="KW-0378">Hydrolase</keyword>
<dbReference type="InterPro" id="IPR050789">
    <property type="entry name" value="Diverse_Enzym_Activities"/>
</dbReference>
<dbReference type="PANTHER" id="PTHR43283">
    <property type="entry name" value="BETA-LACTAMASE-RELATED"/>
    <property type="match status" value="1"/>
</dbReference>
<dbReference type="OrthoDB" id="8582986at2"/>
<reference evidence="3" key="1">
    <citation type="submission" date="2017-06" db="EMBL/GenBank/DDBJ databases">
        <title>Herbaspirillum phytohormonus sp. nov., isolated from the root nodule of Robinia pseudoacacia in lead-zinc mine.</title>
        <authorList>
            <person name="Fan M."/>
            <person name="Lin Y."/>
        </authorList>
    </citation>
    <scope>NUCLEOTIDE SEQUENCE [LARGE SCALE GENOMIC DNA]</scope>
    <source>
        <strain evidence="3">SC-089</strain>
    </source>
</reference>
<dbReference type="PANTHER" id="PTHR43283:SF7">
    <property type="entry name" value="BETA-LACTAMASE-RELATED DOMAIN-CONTAINING PROTEIN"/>
    <property type="match status" value="1"/>
</dbReference>
<comment type="caution">
    <text evidence="2">The sequence shown here is derived from an EMBL/GenBank/DDBJ whole genome shotgun (WGS) entry which is preliminary data.</text>
</comment>
<organism evidence="2 3">
    <name type="scientific">Candidimonas nitroreducens</name>
    <dbReference type="NCBI Taxonomy" id="683354"/>
    <lineage>
        <taxon>Bacteria</taxon>
        <taxon>Pseudomonadati</taxon>
        <taxon>Pseudomonadota</taxon>
        <taxon>Betaproteobacteria</taxon>
        <taxon>Burkholderiales</taxon>
        <taxon>Alcaligenaceae</taxon>
        <taxon>Candidimonas</taxon>
    </lineage>
</organism>
<dbReference type="Pfam" id="PF00144">
    <property type="entry name" value="Beta-lactamase"/>
    <property type="match status" value="1"/>
</dbReference>
<dbReference type="GO" id="GO:0016787">
    <property type="term" value="F:hydrolase activity"/>
    <property type="evidence" value="ECO:0007669"/>
    <property type="project" value="UniProtKB-KW"/>
</dbReference>
<gene>
    <name evidence="2" type="ORF">CEY11_06560</name>
</gene>
<dbReference type="InterPro" id="IPR001466">
    <property type="entry name" value="Beta-lactam-related"/>
</dbReference>
<proteinExistence type="predicted"/>
<evidence type="ECO:0000259" key="1">
    <source>
        <dbReference type="Pfam" id="PF00144"/>
    </source>
</evidence>
<dbReference type="EMBL" id="NJIH01000003">
    <property type="protein sequence ID" value="OWT63956.1"/>
    <property type="molecule type" value="Genomic_DNA"/>
</dbReference>
<evidence type="ECO:0000313" key="3">
    <source>
        <dbReference type="Proteomes" id="UP000214603"/>
    </source>
</evidence>
<keyword evidence="3" id="KW-1185">Reference proteome</keyword>
<feature type="domain" description="Beta-lactamase-related" evidence="1">
    <location>
        <begin position="45"/>
        <end position="318"/>
    </location>
</feature>
<dbReference type="Gene3D" id="3.40.710.10">
    <property type="entry name" value="DD-peptidase/beta-lactamase superfamily"/>
    <property type="match status" value="1"/>
</dbReference>
<dbReference type="InterPro" id="IPR012338">
    <property type="entry name" value="Beta-lactam/transpept-like"/>
</dbReference>
<dbReference type="SUPFAM" id="SSF56601">
    <property type="entry name" value="beta-lactamase/transpeptidase-like"/>
    <property type="match status" value="1"/>
</dbReference>
<dbReference type="Proteomes" id="UP000214603">
    <property type="component" value="Unassembled WGS sequence"/>
</dbReference>
<name>A0A225MRQ4_9BURK</name>
<dbReference type="AlphaFoldDB" id="A0A225MRQ4"/>
<dbReference type="RefSeq" id="WP_088602536.1">
    <property type="nucleotide sequence ID" value="NZ_NJIH01000003.1"/>
</dbReference>
<protein>
    <submittedName>
        <fullName evidence="2">Amide hydrolase</fullName>
    </submittedName>
</protein>